<evidence type="ECO:0000313" key="3">
    <source>
        <dbReference type="Proteomes" id="UP000594034"/>
    </source>
</evidence>
<evidence type="ECO:0000313" key="2">
    <source>
        <dbReference type="EMBL" id="QFI55507.1"/>
    </source>
</evidence>
<keyword evidence="3" id="KW-1185">Reference proteome</keyword>
<reference evidence="2 3" key="1">
    <citation type="submission" date="2019-05" db="EMBL/GenBank/DDBJ databases">
        <title>OXA-830, a novel chromosomally encoded expanded-spectrum class D beta-lactamase in Aeromonas simiae.</title>
        <authorList>
            <person name="Zhou W."/>
            <person name="Chen Q."/>
        </authorList>
    </citation>
    <scope>NUCLEOTIDE SEQUENCE [LARGE SCALE GENOMIC DNA]</scope>
    <source>
        <strain evidence="2 3">A6</strain>
    </source>
</reference>
<evidence type="ECO:0008006" key="4">
    <source>
        <dbReference type="Google" id="ProtNLM"/>
    </source>
</evidence>
<accession>A0A5J6WZJ6</accession>
<dbReference type="AlphaFoldDB" id="A0A5J6WZJ6"/>
<sequence>MRYLLVILGAAIYGTNVQANQQQGDTWSLTPMVNGRHDNNIFRLNDEASLPSGLYRSDDIISGSLQGRWGTRWSRQQLFASANIERQEYRRNSGMSHTGHGWRVGWQGVMGPWLRPSLSYGESRRLGAFEDVALGIKDMQDERRLEGELANPQERMLALSLGGSWRTLRHGSHLYQPLDLDESGWRATSGLRSRQGASLLLGWEHKQTDYLQQTGGGRDSDQDTLSLTGHWPVTARLSLDAELGRLGWRYAGDTRRHYWVGRLAARYEAGAHHQFDASWQRREAPSGERYQSVINDTARLGWIWQWSERLGLEQRLSQVRADYQPGVLAGGDLLGDETTLSYRAALNWRPSERWSTQLSWEWGRREASQDYREYDYQSAGLNLSYIY</sequence>
<evidence type="ECO:0000256" key="1">
    <source>
        <dbReference type="SAM" id="SignalP"/>
    </source>
</evidence>
<dbReference type="RefSeq" id="WP_193001477.1">
    <property type="nucleotide sequence ID" value="NZ_CP040449.1"/>
</dbReference>
<protein>
    <recommendedName>
        <fullName evidence="4">DUF560 domain-containing protein</fullName>
    </recommendedName>
</protein>
<gene>
    <name evidence="2" type="ORF">FE240_12920</name>
</gene>
<name>A0A5J6WZJ6_9GAMM</name>
<dbReference type="KEGG" id="asim:FE240_12920"/>
<feature type="signal peptide" evidence="1">
    <location>
        <begin position="1"/>
        <end position="19"/>
    </location>
</feature>
<organism evidence="2 3">
    <name type="scientific">Aeromonas simiae</name>
    <dbReference type="NCBI Taxonomy" id="218936"/>
    <lineage>
        <taxon>Bacteria</taxon>
        <taxon>Pseudomonadati</taxon>
        <taxon>Pseudomonadota</taxon>
        <taxon>Gammaproteobacteria</taxon>
        <taxon>Aeromonadales</taxon>
        <taxon>Aeromonadaceae</taxon>
        <taxon>Aeromonas</taxon>
    </lineage>
</organism>
<keyword evidence="1" id="KW-0732">Signal</keyword>
<dbReference type="SUPFAM" id="SSF56935">
    <property type="entry name" value="Porins"/>
    <property type="match status" value="1"/>
</dbReference>
<dbReference type="EMBL" id="CP040449">
    <property type="protein sequence ID" value="QFI55507.1"/>
    <property type="molecule type" value="Genomic_DNA"/>
</dbReference>
<feature type="chain" id="PRO_5023805571" description="DUF560 domain-containing protein" evidence="1">
    <location>
        <begin position="20"/>
        <end position="387"/>
    </location>
</feature>
<dbReference type="Proteomes" id="UP000594034">
    <property type="component" value="Chromosome"/>
</dbReference>
<proteinExistence type="predicted"/>